<sequence length="158" mass="18394">MQFKRNSAQVKYLPVFYLDIIVGIIVPLVLKPLGHQKVESSSYPMLLEHCFNPYKAFPQKVGTMLQPKMINGKLTKLRVLFELLQQECGSFSAFDSDVLFRLFEEWKSVVNAFLLENKHGVILIQELFWVNALAMKQFGVDEVVFLKRFWVEIGSDYR</sequence>
<reference evidence="2" key="2">
    <citation type="submission" date="2022-01" db="EMBL/GenBank/DDBJ databases">
        <authorList>
            <person name="Yamashiro T."/>
            <person name="Shiraishi A."/>
            <person name="Satake H."/>
            <person name="Nakayama K."/>
        </authorList>
    </citation>
    <scope>NUCLEOTIDE SEQUENCE</scope>
</reference>
<protein>
    <submittedName>
        <fullName evidence="2">Uncharacterized protein</fullName>
    </submittedName>
</protein>
<dbReference type="Proteomes" id="UP001151760">
    <property type="component" value="Unassembled WGS sequence"/>
</dbReference>
<keyword evidence="1" id="KW-0812">Transmembrane</keyword>
<comment type="caution">
    <text evidence="2">The sequence shown here is derived from an EMBL/GenBank/DDBJ whole genome shotgun (WGS) entry which is preliminary data.</text>
</comment>
<evidence type="ECO:0000313" key="2">
    <source>
        <dbReference type="EMBL" id="GJS62950.1"/>
    </source>
</evidence>
<reference evidence="2" key="1">
    <citation type="journal article" date="2022" name="Int. J. Mol. Sci.">
        <title>Draft Genome of Tanacetum Coccineum: Genomic Comparison of Closely Related Tanacetum-Family Plants.</title>
        <authorList>
            <person name="Yamashiro T."/>
            <person name="Shiraishi A."/>
            <person name="Nakayama K."/>
            <person name="Satake H."/>
        </authorList>
    </citation>
    <scope>NUCLEOTIDE SEQUENCE</scope>
</reference>
<feature type="transmembrane region" description="Helical" evidence="1">
    <location>
        <begin position="12"/>
        <end position="30"/>
    </location>
</feature>
<evidence type="ECO:0000313" key="3">
    <source>
        <dbReference type="Proteomes" id="UP001151760"/>
    </source>
</evidence>
<organism evidence="2 3">
    <name type="scientific">Tanacetum coccineum</name>
    <dbReference type="NCBI Taxonomy" id="301880"/>
    <lineage>
        <taxon>Eukaryota</taxon>
        <taxon>Viridiplantae</taxon>
        <taxon>Streptophyta</taxon>
        <taxon>Embryophyta</taxon>
        <taxon>Tracheophyta</taxon>
        <taxon>Spermatophyta</taxon>
        <taxon>Magnoliopsida</taxon>
        <taxon>eudicotyledons</taxon>
        <taxon>Gunneridae</taxon>
        <taxon>Pentapetalae</taxon>
        <taxon>asterids</taxon>
        <taxon>campanulids</taxon>
        <taxon>Asterales</taxon>
        <taxon>Asteraceae</taxon>
        <taxon>Asteroideae</taxon>
        <taxon>Anthemideae</taxon>
        <taxon>Anthemidinae</taxon>
        <taxon>Tanacetum</taxon>
    </lineage>
</organism>
<keyword evidence="1" id="KW-1133">Transmembrane helix</keyword>
<accession>A0ABQ4XDK0</accession>
<keyword evidence="3" id="KW-1185">Reference proteome</keyword>
<proteinExistence type="predicted"/>
<dbReference type="EMBL" id="BQNB010009396">
    <property type="protein sequence ID" value="GJS62950.1"/>
    <property type="molecule type" value="Genomic_DNA"/>
</dbReference>
<name>A0ABQ4XDK0_9ASTR</name>
<evidence type="ECO:0000256" key="1">
    <source>
        <dbReference type="SAM" id="Phobius"/>
    </source>
</evidence>
<keyword evidence="1" id="KW-0472">Membrane</keyword>
<gene>
    <name evidence="2" type="ORF">Tco_0677514</name>
</gene>